<feature type="transmembrane region" description="Helical" evidence="1">
    <location>
        <begin position="26"/>
        <end position="44"/>
    </location>
</feature>
<dbReference type="RefSeq" id="XP_014147399.1">
    <property type="nucleotide sequence ID" value="XM_014291924.1"/>
</dbReference>
<name>A0A0L0F9U1_9EUKA</name>
<keyword evidence="1" id="KW-0812">Transmembrane</keyword>
<evidence type="ECO:0000256" key="1">
    <source>
        <dbReference type="SAM" id="Phobius"/>
    </source>
</evidence>
<evidence type="ECO:0000313" key="3">
    <source>
        <dbReference type="Proteomes" id="UP000054560"/>
    </source>
</evidence>
<dbReference type="AlphaFoldDB" id="A0A0L0F9U1"/>
<dbReference type="GeneID" id="25914449"/>
<reference evidence="2 3" key="1">
    <citation type="submission" date="2011-02" db="EMBL/GenBank/DDBJ databases">
        <title>The Genome Sequence of Sphaeroforma arctica JP610.</title>
        <authorList>
            <consortium name="The Broad Institute Genome Sequencing Platform"/>
            <person name="Russ C."/>
            <person name="Cuomo C."/>
            <person name="Young S.K."/>
            <person name="Zeng Q."/>
            <person name="Gargeya S."/>
            <person name="Alvarado L."/>
            <person name="Berlin A."/>
            <person name="Chapman S.B."/>
            <person name="Chen Z."/>
            <person name="Freedman E."/>
            <person name="Gellesch M."/>
            <person name="Goldberg J."/>
            <person name="Griggs A."/>
            <person name="Gujja S."/>
            <person name="Heilman E."/>
            <person name="Heiman D."/>
            <person name="Howarth C."/>
            <person name="Mehta T."/>
            <person name="Neiman D."/>
            <person name="Pearson M."/>
            <person name="Roberts A."/>
            <person name="Saif S."/>
            <person name="Shea T."/>
            <person name="Shenoy N."/>
            <person name="Sisk P."/>
            <person name="Stolte C."/>
            <person name="Sykes S."/>
            <person name="White J."/>
            <person name="Yandava C."/>
            <person name="Burger G."/>
            <person name="Gray M.W."/>
            <person name="Holland P.W.H."/>
            <person name="King N."/>
            <person name="Lang F.B.F."/>
            <person name="Roger A.J."/>
            <person name="Ruiz-Trillo I."/>
            <person name="Haas B."/>
            <person name="Nusbaum C."/>
            <person name="Birren B."/>
        </authorList>
    </citation>
    <scope>NUCLEOTIDE SEQUENCE [LARGE SCALE GENOMIC DNA]</scope>
    <source>
        <strain evidence="2 3">JP610</strain>
    </source>
</reference>
<organism evidence="2 3">
    <name type="scientific">Sphaeroforma arctica JP610</name>
    <dbReference type="NCBI Taxonomy" id="667725"/>
    <lineage>
        <taxon>Eukaryota</taxon>
        <taxon>Ichthyosporea</taxon>
        <taxon>Ichthyophonida</taxon>
        <taxon>Sphaeroforma</taxon>
    </lineage>
</organism>
<dbReference type="EMBL" id="KQ245542">
    <property type="protein sequence ID" value="KNC73497.1"/>
    <property type="molecule type" value="Genomic_DNA"/>
</dbReference>
<gene>
    <name evidence="2" type="ORF">SARC_13945</name>
</gene>
<evidence type="ECO:0000313" key="2">
    <source>
        <dbReference type="EMBL" id="KNC73497.1"/>
    </source>
</evidence>
<protein>
    <submittedName>
        <fullName evidence="2">Uncharacterized protein</fullName>
    </submittedName>
</protein>
<sequence>MHPQLEIGNKLQAVPGVLGSTKSRRIAKLVLQAIVVFAIVWGLASTHKPRNVPMPKVLGAIDPEVDLEKNEFVMYRSIGNDLPPRHE</sequence>
<keyword evidence="1" id="KW-1133">Transmembrane helix</keyword>
<proteinExistence type="predicted"/>
<dbReference type="Proteomes" id="UP000054560">
    <property type="component" value="Unassembled WGS sequence"/>
</dbReference>
<keyword evidence="3" id="KW-1185">Reference proteome</keyword>
<keyword evidence="1" id="KW-0472">Membrane</keyword>
<feature type="non-terminal residue" evidence="2">
    <location>
        <position position="87"/>
    </location>
</feature>
<accession>A0A0L0F9U1</accession>